<dbReference type="RefSeq" id="WP_061264604.1">
    <property type="nucleotide sequence ID" value="NZ_BCSZ01000043.1"/>
</dbReference>
<reference evidence="2" key="2">
    <citation type="submission" date="2016-02" db="EMBL/GenBank/DDBJ databases">
        <title>Draft genome sequence of five rapidly growing Mycobacterium species.</title>
        <authorList>
            <person name="Katahira K."/>
            <person name="Gotou Y."/>
            <person name="Iida K."/>
            <person name="Ogura Y."/>
            <person name="Hayashi T."/>
        </authorList>
    </citation>
    <scope>NUCLEOTIDE SEQUENCE [LARGE SCALE GENOMIC DNA]</scope>
    <source>
        <strain evidence="2">JCM6368</strain>
    </source>
</reference>
<evidence type="ECO:0000313" key="2">
    <source>
        <dbReference type="Proteomes" id="UP000069705"/>
    </source>
</evidence>
<dbReference type="AlphaFoldDB" id="A0A100WTM4"/>
<proteinExistence type="predicted"/>
<sequence length="262" mass="29377">MGKHIIEGHEIDVADADDLDGFAGKPISMTFGDGGKISASVPTHPTKSILAKFALESENLPKDEYWLLVPPAANRTQLGLSEIRPVRNQWTSNDIGHQIELFDAIGRIAVFGGHVEMAMKKVLITLRGGDHDLLDPTLPGDWDGLEKELRKVCDGSDQTRIDLLQILDDAESAQLRDKRNDAIHGYWWLVRAHNRLINARYYRPKKGTTPLPISIYNTIEDVRAVSTALYHMADKLEKLVTPHWPIAFFDDVVKQPKKDRSG</sequence>
<dbReference type="EMBL" id="BCSZ01000043">
    <property type="protein sequence ID" value="GAT04265.1"/>
    <property type="molecule type" value="Genomic_DNA"/>
</dbReference>
<organism evidence="1 2">
    <name type="scientific">Mycolicibacterium fortuitum subsp. acetamidolyticum</name>
    <dbReference type="NCBI Taxonomy" id="144550"/>
    <lineage>
        <taxon>Bacteria</taxon>
        <taxon>Bacillati</taxon>
        <taxon>Actinomycetota</taxon>
        <taxon>Actinomycetes</taxon>
        <taxon>Mycobacteriales</taxon>
        <taxon>Mycobacteriaceae</taxon>
        <taxon>Mycolicibacterium</taxon>
    </lineage>
</organism>
<name>A0A100WTM4_MYCFO</name>
<comment type="caution">
    <text evidence="1">The sequence shown here is derived from an EMBL/GenBank/DDBJ whole genome shotgun (WGS) entry which is preliminary data.</text>
</comment>
<protein>
    <submittedName>
        <fullName evidence="1">Uncharacterized protein</fullName>
    </submittedName>
</protein>
<accession>A0A100WTM4</accession>
<gene>
    <name evidence="1" type="ORF">RMCFA_4376</name>
</gene>
<reference evidence="1 2" key="1">
    <citation type="journal article" date="2016" name="Genome Announc.">
        <title>Draft Genome Sequences of Five Rapidly Growing Mycobacterium Species, M. thermoresistibile, M. fortuitum subsp. acetamidolyticum, M. canariasense, M. brisbanense, and M. novocastrense.</title>
        <authorList>
            <person name="Katahira K."/>
            <person name="Ogura Y."/>
            <person name="Gotoh Y."/>
            <person name="Hayashi T."/>
        </authorList>
    </citation>
    <scope>NUCLEOTIDE SEQUENCE [LARGE SCALE GENOMIC DNA]</scope>
    <source>
        <strain evidence="1 2">JCM6368</strain>
    </source>
</reference>
<evidence type="ECO:0000313" key="1">
    <source>
        <dbReference type="EMBL" id="GAT04265.1"/>
    </source>
</evidence>
<dbReference type="Proteomes" id="UP000069705">
    <property type="component" value="Unassembled WGS sequence"/>
</dbReference>